<organism evidence="4 5">
    <name type="scientific">Tsuneonella deserti</name>
    <dbReference type="NCBI Taxonomy" id="2035528"/>
    <lineage>
        <taxon>Bacteria</taxon>
        <taxon>Pseudomonadati</taxon>
        <taxon>Pseudomonadota</taxon>
        <taxon>Alphaproteobacteria</taxon>
        <taxon>Sphingomonadales</taxon>
        <taxon>Erythrobacteraceae</taxon>
        <taxon>Tsuneonella</taxon>
    </lineage>
</organism>
<evidence type="ECO:0000256" key="1">
    <source>
        <dbReference type="ARBA" id="ARBA00008231"/>
    </source>
</evidence>
<evidence type="ECO:0000256" key="2">
    <source>
        <dbReference type="ARBA" id="ARBA00022946"/>
    </source>
</evidence>
<dbReference type="Gene3D" id="3.30.2180.10">
    <property type="entry name" value="ATP12-like"/>
    <property type="match status" value="1"/>
</dbReference>
<dbReference type="SUPFAM" id="SSF160909">
    <property type="entry name" value="ATP12-like"/>
    <property type="match status" value="1"/>
</dbReference>
<dbReference type="InterPro" id="IPR011419">
    <property type="entry name" value="ATP12_ATP_synth-F1-assembly"/>
</dbReference>
<proteinExistence type="inferred from homology"/>
<dbReference type="InterPro" id="IPR042272">
    <property type="entry name" value="ATP12_ATP_synth-F1-assembly_N"/>
</dbReference>
<dbReference type="PANTHER" id="PTHR21013">
    <property type="entry name" value="ATP SYNTHASE MITOCHONDRIAL F1 COMPLEX ASSEMBLY FACTOR 2/ATP12 PROTEIN, MITOCHONDRIAL PRECURSOR"/>
    <property type="match status" value="1"/>
</dbReference>
<keyword evidence="2" id="KW-0809">Transit peptide</keyword>
<dbReference type="Pfam" id="PF07542">
    <property type="entry name" value="ATP12"/>
    <property type="match status" value="1"/>
</dbReference>
<comment type="similarity">
    <text evidence="1">Belongs to the ATP12 family.</text>
</comment>
<dbReference type="Gene3D" id="1.10.3580.10">
    <property type="entry name" value="ATP12 ATPase"/>
    <property type="match status" value="1"/>
</dbReference>
<sequence>MKRFWKDVTVQPEGDGWRIALDGRPLKTQGGAAQVLPTRELADLLAAEWADQPDEFDAAAFPLRDMADYAIDKVAPDPAAAVAKIMRFAETDTLCYRADPDEPLHRRQWEVWEPLVAEFEQREGVRLERISGIVHRPQPANTLAALRARLERLDPMTLAALEVATSLAASLCVGLSSLDASAAPEALWEAAELEELWQVEQWGSDWQAEERREKRKSEFLRAVRFARAAGQ</sequence>
<dbReference type="EMBL" id="BMKL01000001">
    <property type="protein sequence ID" value="GGD98946.1"/>
    <property type="molecule type" value="Genomic_DNA"/>
</dbReference>
<dbReference type="RefSeq" id="WP_188644868.1">
    <property type="nucleotide sequence ID" value="NZ_BMKL01000001.1"/>
</dbReference>
<dbReference type="Proteomes" id="UP000619041">
    <property type="component" value="Unassembled WGS sequence"/>
</dbReference>
<evidence type="ECO:0000313" key="4">
    <source>
        <dbReference type="EMBL" id="GGD98946.1"/>
    </source>
</evidence>
<reference evidence="5" key="1">
    <citation type="journal article" date="2019" name="Int. J. Syst. Evol. Microbiol.">
        <title>The Global Catalogue of Microorganisms (GCM) 10K type strain sequencing project: providing services to taxonomists for standard genome sequencing and annotation.</title>
        <authorList>
            <consortium name="The Broad Institute Genomics Platform"/>
            <consortium name="The Broad Institute Genome Sequencing Center for Infectious Disease"/>
            <person name="Wu L."/>
            <person name="Ma J."/>
        </authorList>
    </citation>
    <scope>NUCLEOTIDE SEQUENCE [LARGE SCALE GENOMIC DNA]</scope>
    <source>
        <strain evidence="5">CGMCC 1.15959</strain>
    </source>
</reference>
<keyword evidence="5" id="KW-1185">Reference proteome</keyword>
<dbReference type="InterPro" id="IPR023335">
    <property type="entry name" value="ATP12_ortho_dom_sf"/>
</dbReference>
<name>A0ABQ1SAY7_9SPHN</name>
<dbReference type="PANTHER" id="PTHR21013:SF10">
    <property type="entry name" value="ATP SYNTHASE MITOCHONDRIAL F1 COMPLEX ASSEMBLY FACTOR 2"/>
    <property type="match status" value="1"/>
</dbReference>
<evidence type="ECO:0000256" key="3">
    <source>
        <dbReference type="ARBA" id="ARBA00023186"/>
    </source>
</evidence>
<protein>
    <submittedName>
        <fullName evidence="4">ATPase</fullName>
    </submittedName>
</protein>
<accession>A0ABQ1SAY7</accession>
<evidence type="ECO:0000313" key="5">
    <source>
        <dbReference type="Proteomes" id="UP000619041"/>
    </source>
</evidence>
<gene>
    <name evidence="4" type="ORF">GCM10011515_18480</name>
</gene>
<comment type="caution">
    <text evidence="4">The sequence shown here is derived from an EMBL/GenBank/DDBJ whole genome shotgun (WGS) entry which is preliminary data.</text>
</comment>
<keyword evidence="3" id="KW-0143">Chaperone</keyword>